<dbReference type="PANTHER" id="PTHR12509">
    <property type="entry name" value="SPERMATOGENESIS-ASSOCIATED 4-RELATED"/>
    <property type="match status" value="1"/>
</dbReference>
<proteinExistence type="predicted"/>
<reference evidence="5" key="1">
    <citation type="submission" date="2003-08" db="EMBL/GenBank/DDBJ databases">
        <authorList>
            <person name="Birren B."/>
            <person name="Nusbaum C."/>
            <person name="Abebe A."/>
            <person name="Abouelleil A."/>
            <person name="Adekoya E."/>
            <person name="Ait-zahra M."/>
            <person name="Allen N."/>
            <person name="Allen T."/>
            <person name="An P."/>
            <person name="Anderson M."/>
            <person name="Anderson S."/>
            <person name="Arachchi H."/>
            <person name="Armbruster J."/>
            <person name="Bachantsang P."/>
            <person name="Baldwin J."/>
            <person name="Barry A."/>
            <person name="Bayul T."/>
            <person name="Blitshsteyn B."/>
            <person name="Bloom T."/>
            <person name="Blye J."/>
            <person name="Boguslavskiy L."/>
            <person name="Borowsky M."/>
            <person name="Boukhgalter B."/>
            <person name="Brunache A."/>
            <person name="Butler J."/>
            <person name="Calixte N."/>
            <person name="Calvo S."/>
            <person name="Camarata J."/>
            <person name="Campo K."/>
            <person name="Chang J."/>
            <person name="Cheshatsang Y."/>
            <person name="Citroen M."/>
            <person name="Collymore A."/>
            <person name="Considine T."/>
            <person name="Cook A."/>
            <person name="Cooke P."/>
            <person name="Corum B."/>
            <person name="Cuomo C."/>
            <person name="David R."/>
            <person name="Dawoe T."/>
            <person name="Degray S."/>
            <person name="Dodge S."/>
            <person name="Dooley K."/>
            <person name="Dorje P."/>
            <person name="Dorjee K."/>
            <person name="Dorris L."/>
            <person name="Duffey N."/>
            <person name="Dupes A."/>
            <person name="Elkins T."/>
            <person name="Engels R."/>
            <person name="Erickson J."/>
            <person name="Farina A."/>
            <person name="Faro S."/>
            <person name="Ferreira P."/>
            <person name="Fischer H."/>
            <person name="Fitzgerald M."/>
            <person name="Foley K."/>
            <person name="Gage D."/>
            <person name="Galagan J."/>
            <person name="Gearin G."/>
            <person name="Gnerre S."/>
            <person name="Gnirke A."/>
            <person name="Goyette A."/>
            <person name="Graham J."/>
            <person name="Grandbois E."/>
            <person name="Gyaltsen K."/>
            <person name="Hafez N."/>
            <person name="Hagopian D."/>
            <person name="Hagos B."/>
            <person name="Hall J."/>
            <person name="Hatcher B."/>
            <person name="Heller A."/>
            <person name="Higgins H."/>
            <person name="Honan T."/>
            <person name="Horn A."/>
            <person name="Houde N."/>
            <person name="Hughes L."/>
            <person name="Hulme W."/>
            <person name="Husby E."/>
            <person name="Iliev I."/>
            <person name="Jaffe D."/>
            <person name="Jones C."/>
            <person name="Kamal M."/>
            <person name="Kamat A."/>
            <person name="Kamvysselis M."/>
            <person name="Karlsson E."/>
            <person name="Kells C."/>
            <person name="Kieu A."/>
            <person name="Kisner P."/>
            <person name="Kodira C."/>
            <person name="Kulbokas E."/>
            <person name="Labutti K."/>
            <person name="Lama D."/>
            <person name="Landers T."/>
            <person name="Leger J."/>
            <person name="Levine S."/>
            <person name="Lewis D."/>
            <person name="Lewis T."/>
            <person name="Lindblad-toh K."/>
            <person name="Liu X."/>
            <person name="Lokyitsang T."/>
            <person name="Lokyitsang Y."/>
            <person name="Lucien O."/>
            <person name="Lui A."/>
            <person name="Ma L.J."/>
            <person name="Mabbitt R."/>
            <person name="Macdonald J."/>
            <person name="Maclean C."/>
            <person name="Major J."/>
            <person name="Manning J."/>
            <person name="Marabella R."/>
            <person name="Maru K."/>
            <person name="Matthews C."/>
            <person name="Mauceli E."/>
            <person name="Mccarthy M."/>
            <person name="Mcdonough S."/>
            <person name="Mcghee T."/>
            <person name="Meldrim J."/>
            <person name="Meneus L."/>
            <person name="Mesirov J."/>
            <person name="Mihalev A."/>
            <person name="Mihova T."/>
            <person name="Mikkelsen T."/>
            <person name="Mlenga V."/>
            <person name="Moru K."/>
            <person name="Mozes J."/>
            <person name="Mulrain L."/>
            <person name="Munson G."/>
            <person name="Naylor J."/>
            <person name="Newes C."/>
            <person name="Nguyen C."/>
            <person name="Nguyen N."/>
            <person name="Nguyen T."/>
            <person name="Nicol R."/>
            <person name="Nielsen C."/>
            <person name="Nizzari M."/>
            <person name="Norbu C."/>
            <person name="Norbu N."/>
            <person name="O'donnell P."/>
            <person name="Okoawo O."/>
            <person name="O'leary S."/>
            <person name="Omotosho B."/>
            <person name="O'neill K."/>
            <person name="Osman S."/>
            <person name="Parker S."/>
            <person name="Perrin D."/>
            <person name="Phunkhang P."/>
            <person name="Piqani B."/>
            <person name="Purcell S."/>
            <person name="Rachupka T."/>
            <person name="Ramasamy U."/>
            <person name="Rameau R."/>
            <person name="Ray V."/>
            <person name="Raymond C."/>
            <person name="Retta R."/>
            <person name="Richardson S."/>
            <person name="Rise C."/>
            <person name="Rodriguez J."/>
            <person name="Rogers J."/>
            <person name="Rogov P."/>
            <person name="Rutman M."/>
            <person name="Schupbach R."/>
            <person name="Seaman C."/>
            <person name="Settipalli S."/>
            <person name="Sharpe T."/>
            <person name="Sheridan J."/>
            <person name="Sherpa N."/>
            <person name="Shi J."/>
            <person name="Smirnov S."/>
            <person name="Smith C."/>
            <person name="Sougnez C."/>
            <person name="Spencer B."/>
            <person name="Stalker J."/>
            <person name="Stange-thomann N."/>
            <person name="Stavropoulos S."/>
            <person name="Stetson K."/>
            <person name="Stone C."/>
            <person name="Stone S."/>
            <person name="Stubbs M."/>
            <person name="Talamas J."/>
            <person name="Tchuinga P."/>
            <person name="Tenzing P."/>
            <person name="Tesfaye S."/>
            <person name="Theodore J."/>
            <person name="Thoulutsang Y."/>
            <person name="Topham K."/>
            <person name="Towey S."/>
            <person name="Tsamla T."/>
            <person name="Tsomo N."/>
            <person name="Vallee D."/>
            <person name="Vassiliev H."/>
            <person name="Venkataraman V."/>
            <person name="Vinson J."/>
            <person name="Vo A."/>
            <person name="Wade C."/>
            <person name="Wang S."/>
            <person name="Wangchuk T."/>
            <person name="Wangdi T."/>
            <person name="Whittaker C."/>
            <person name="Wilkinson J."/>
            <person name="Wu Y."/>
            <person name="Wyman D."/>
            <person name="Yadav S."/>
            <person name="Yang S."/>
            <person name="Yang X."/>
            <person name="Yeager S."/>
            <person name="Yee E."/>
            <person name="Young G."/>
            <person name="Zainoun J."/>
            <person name="Zembeck L."/>
            <person name="Zimmer A."/>
            <person name="Zody M."/>
            <person name="Lander E."/>
        </authorList>
    </citation>
    <scope>NUCLEOTIDE SEQUENCE [LARGE SCALE GENOMIC DNA]</scope>
</reference>
<feature type="domain" description="Calponin-homology (CH)" evidence="3">
    <location>
        <begin position="10"/>
        <end position="115"/>
    </location>
</feature>
<evidence type="ECO:0000313" key="4">
    <source>
        <dbReference type="Ensembl" id="ENSCSAVP00000000819.1"/>
    </source>
</evidence>
<dbReference type="SUPFAM" id="SSF47576">
    <property type="entry name" value="Calponin-homology domain, CH-domain"/>
    <property type="match status" value="1"/>
</dbReference>
<dbReference type="OMA" id="KLDNWNT"/>
<dbReference type="GO" id="GO:0008017">
    <property type="term" value="F:microtubule binding"/>
    <property type="evidence" value="ECO:0007669"/>
    <property type="project" value="TreeGrafter"/>
</dbReference>
<dbReference type="InParanoid" id="H2Y671"/>
<evidence type="ECO:0000313" key="5">
    <source>
        <dbReference type="Proteomes" id="UP000007875"/>
    </source>
</evidence>
<organism evidence="4 5">
    <name type="scientific">Ciona savignyi</name>
    <name type="common">Pacific transparent sea squirt</name>
    <dbReference type="NCBI Taxonomy" id="51511"/>
    <lineage>
        <taxon>Eukaryota</taxon>
        <taxon>Metazoa</taxon>
        <taxon>Chordata</taxon>
        <taxon>Tunicata</taxon>
        <taxon>Ascidiacea</taxon>
        <taxon>Phlebobranchia</taxon>
        <taxon>Cionidae</taxon>
        <taxon>Ciona</taxon>
    </lineage>
</organism>
<dbReference type="PROSITE" id="PS50021">
    <property type="entry name" value="CH"/>
    <property type="match status" value="1"/>
</dbReference>
<dbReference type="InterPro" id="IPR036872">
    <property type="entry name" value="CH_dom_sf"/>
</dbReference>
<sequence length="239" mass="27552">MSFDSQRLDEESLQALFSWIDGIPLSRKKKNLTRDFSDGLLVAEIVAHFFPKMVELHNYISANSVNQKLNNWGTLNRKVLSKLDFPVPADIMRRIAECTPGVVEVFLYGLWQKIDNQLVKLRKQGYTPERPYYNARTAEKAQGNQGAEGPDSDPQTEYMIKNPVPLAQLELTGLDNQTRLILEEKEQALLASQETVQILQVKIRRLEHLLKLKDMRLMDMEQRLTRFDSVSTVQSNPRH</sequence>
<dbReference type="eggNOG" id="ENOG502S497">
    <property type="taxonomic scope" value="Eukaryota"/>
</dbReference>
<protein>
    <recommendedName>
        <fullName evidence="3">Calponin-homology (CH) domain-containing protein</fullName>
    </recommendedName>
</protein>
<dbReference type="InterPro" id="IPR001715">
    <property type="entry name" value="CH_dom"/>
</dbReference>
<dbReference type="HOGENOM" id="CLU_069635_1_0_1"/>
<dbReference type="GO" id="GO:0005930">
    <property type="term" value="C:axoneme"/>
    <property type="evidence" value="ECO:0007669"/>
    <property type="project" value="TreeGrafter"/>
</dbReference>
<evidence type="ECO:0000259" key="3">
    <source>
        <dbReference type="PROSITE" id="PS50021"/>
    </source>
</evidence>
<accession>H2Y671</accession>
<evidence type="ECO:0000256" key="1">
    <source>
        <dbReference type="SAM" id="Coils"/>
    </source>
</evidence>
<dbReference type="PANTHER" id="PTHR12509:SF9">
    <property type="entry name" value="SPERM FLAGELLAR PROTEIN 1 ISOFORM X1"/>
    <property type="match status" value="1"/>
</dbReference>
<evidence type="ECO:0000256" key="2">
    <source>
        <dbReference type="SAM" id="MobiDB-lite"/>
    </source>
</evidence>
<dbReference type="FunCoup" id="H2Y671">
    <property type="interactions" value="3"/>
</dbReference>
<dbReference type="InterPro" id="IPR052111">
    <property type="entry name" value="Spermatogenesis_Ciliary_MAP"/>
</dbReference>
<dbReference type="Proteomes" id="UP000007875">
    <property type="component" value="Unassembled WGS sequence"/>
</dbReference>
<reference evidence="4" key="3">
    <citation type="submission" date="2025-09" db="UniProtKB">
        <authorList>
            <consortium name="Ensembl"/>
        </authorList>
    </citation>
    <scope>IDENTIFICATION</scope>
</reference>
<dbReference type="Ensembl" id="ENSCSAVT00000000828.1">
    <property type="protein sequence ID" value="ENSCSAVP00000000819.1"/>
    <property type="gene ID" value="ENSCSAVG00000000465.1"/>
</dbReference>
<dbReference type="FunFam" id="1.10.418.10:FF:000059">
    <property type="entry name" value="RIKEN cDNA 6430531B16 gene"/>
    <property type="match status" value="1"/>
</dbReference>
<dbReference type="GO" id="GO:0051493">
    <property type="term" value="P:regulation of cytoskeleton organization"/>
    <property type="evidence" value="ECO:0007669"/>
    <property type="project" value="TreeGrafter"/>
</dbReference>
<keyword evidence="5" id="KW-1185">Reference proteome</keyword>
<dbReference type="Pfam" id="PF06294">
    <property type="entry name" value="CH_2"/>
    <property type="match status" value="1"/>
</dbReference>
<name>H2Y671_CIOSA</name>
<dbReference type="Gene3D" id="1.10.418.10">
    <property type="entry name" value="Calponin-like domain"/>
    <property type="match status" value="1"/>
</dbReference>
<feature type="coiled-coil region" evidence="1">
    <location>
        <begin position="182"/>
        <end position="223"/>
    </location>
</feature>
<dbReference type="InterPro" id="IPR010441">
    <property type="entry name" value="CH_2"/>
</dbReference>
<dbReference type="GeneTree" id="ENSGT00910000144159"/>
<feature type="region of interest" description="Disordered" evidence="2">
    <location>
        <begin position="136"/>
        <end position="156"/>
    </location>
</feature>
<dbReference type="STRING" id="51511.ENSCSAVP00000000819"/>
<dbReference type="AlphaFoldDB" id="H2Y671"/>
<keyword evidence="1" id="KW-0175">Coiled coil</keyword>
<reference evidence="4" key="2">
    <citation type="submission" date="2025-08" db="UniProtKB">
        <authorList>
            <consortium name="Ensembl"/>
        </authorList>
    </citation>
    <scope>IDENTIFICATION</scope>
</reference>